<protein>
    <submittedName>
        <fullName evidence="1">Uncharacterized protein</fullName>
    </submittedName>
</protein>
<keyword evidence="2" id="KW-1185">Reference proteome</keyword>
<reference evidence="2" key="1">
    <citation type="journal article" date="2023" name="G3 (Bethesda)">
        <title>Genome assembly and association tests identify interacting loci associated with vigor, precocity, and sex in interspecific pistachio rootstocks.</title>
        <authorList>
            <person name="Palmer W."/>
            <person name="Jacygrad E."/>
            <person name="Sagayaradj S."/>
            <person name="Cavanaugh K."/>
            <person name="Han R."/>
            <person name="Bertier L."/>
            <person name="Beede B."/>
            <person name="Kafkas S."/>
            <person name="Golino D."/>
            <person name="Preece J."/>
            <person name="Michelmore R."/>
        </authorList>
    </citation>
    <scope>NUCLEOTIDE SEQUENCE [LARGE SCALE GENOMIC DNA]</scope>
</reference>
<gene>
    <name evidence="1" type="ORF">Pint_34371</name>
</gene>
<dbReference type="Proteomes" id="UP001163603">
    <property type="component" value="Chromosome 14"/>
</dbReference>
<evidence type="ECO:0000313" key="2">
    <source>
        <dbReference type="Proteomes" id="UP001163603"/>
    </source>
</evidence>
<proteinExistence type="predicted"/>
<name>A0ACC0X4U3_9ROSI</name>
<evidence type="ECO:0000313" key="1">
    <source>
        <dbReference type="EMBL" id="KAJ0009759.1"/>
    </source>
</evidence>
<comment type="caution">
    <text evidence="1">The sequence shown here is derived from an EMBL/GenBank/DDBJ whole genome shotgun (WGS) entry which is preliminary data.</text>
</comment>
<sequence length="369" mass="40653">MAATLSSPWAKPGAWALDAEEHEAELQQQKEEQDSNNEVADFPSLATAAATKTKKKKGQTLSLAEFNSVSQPTQPSRSQGLTHEDLLALPTGPRQRSAEELDRSRLGGGFKNYGSNNRYNNSSFGSNNSEDSSGSRWGSSRVSNRDSNRESQPSRADEIDNWAAAKKSAPAPRSGGFFDSQSSKADESDSWVSNKTETRSRFGFNSGGERKSSFDSLSRDRDRDNWGKKREESSESERPRPRLVLQPRTMPVSDGGANVVKPKGVNPFGEARPREQVLAEKGMDPKEIEEKLEAVKIKEEKADTPSFGRRGFGNGRGGFTESRSWRKNDSDSVDSTIQSAEETENGHSEVEVENGHTEEKHDNGHVDEN</sequence>
<dbReference type="EMBL" id="CM047749">
    <property type="protein sequence ID" value="KAJ0009759.1"/>
    <property type="molecule type" value="Genomic_DNA"/>
</dbReference>
<accession>A0ACC0X4U3</accession>
<organism evidence="1 2">
    <name type="scientific">Pistacia integerrima</name>
    <dbReference type="NCBI Taxonomy" id="434235"/>
    <lineage>
        <taxon>Eukaryota</taxon>
        <taxon>Viridiplantae</taxon>
        <taxon>Streptophyta</taxon>
        <taxon>Embryophyta</taxon>
        <taxon>Tracheophyta</taxon>
        <taxon>Spermatophyta</taxon>
        <taxon>Magnoliopsida</taxon>
        <taxon>eudicotyledons</taxon>
        <taxon>Gunneridae</taxon>
        <taxon>Pentapetalae</taxon>
        <taxon>rosids</taxon>
        <taxon>malvids</taxon>
        <taxon>Sapindales</taxon>
        <taxon>Anacardiaceae</taxon>
        <taxon>Pistacia</taxon>
    </lineage>
</organism>